<name>A0A410JU23_ORNRH</name>
<evidence type="ECO:0000256" key="8">
    <source>
        <dbReference type="SAM" id="Coils"/>
    </source>
</evidence>
<reference evidence="10 11" key="1">
    <citation type="submission" date="2019-01" db="EMBL/GenBank/DDBJ databases">
        <title>Whole Genome of Ornithobacterium rhinotracheale FARPER-174b.</title>
        <authorList>
            <person name="Tataje-Lavanda L.A."/>
            <person name="Montalvan A."/>
            <person name="Montesinos R."/>
            <person name="Zimic M."/>
            <person name="Fernandez-Sanchez M."/>
            <person name="Fernandez-Diaz M."/>
        </authorList>
    </citation>
    <scope>NUCLEOTIDE SEQUENCE [LARGE SCALE GENOMIC DNA]</scope>
    <source>
        <strain evidence="10 11">FARPER-174b</strain>
    </source>
</reference>
<evidence type="ECO:0000256" key="7">
    <source>
        <dbReference type="ARBA" id="ARBA00023237"/>
    </source>
</evidence>
<keyword evidence="8" id="KW-0175">Coiled coil</keyword>
<dbReference type="SUPFAM" id="SSF56954">
    <property type="entry name" value="Outer membrane efflux proteins (OEP)"/>
    <property type="match status" value="1"/>
</dbReference>
<keyword evidence="6" id="KW-0472">Membrane</keyword>
<evidence type="ECO:0000313" key="10">
    <source>
        <dbReference type="EMBL" id="QAR31535.1"/>
    </source>
</evidence>
<proteinExistence type="inferred from homology"/>
<keyword evidence="7" id="KW-0998">Cell outer membrane</keyword>
<dbReference type="GO" id="GO:1990281">
    <property type="term" value="C:efflux pump complex"/>
    <property type="evidence" value="ECO:0007669"/>
    <property type="project" value="TreeGrafter"/>
</dbReference>
<evidence type="ECO:0000256" key="9">
    <source>
        <dbReference type="SAM" id="SignalP"/>
    </source>
</evidence>
<accession>A0A410JU23</accession>
<protein>
    <submittedName>
        <fullName evidence="10">TolC family protein</fullName>
    </submittedName>
</protein>
<dbReference type="PANTHER" id="PTHR30026">
    <property type="entry name" value="OUTER MEMBRANE PROTEIN TOLC"/>
    <property type="match status" value="1"/>
</dbReference>
<feature type="chain" id="PRO_5019476178" evidence="9">
    <location>
        <begin position="22"/>
        <end position="452"/>
    </location>
</feature>
<evidence type="ECO:0000256" key="4">
    <source>
        <dbReference type="ARBA" id="ARBA00022452"/>
    </source>
</evidence>
<keyword evidence="3" id="KW-0813">Transport</keyword>
<dbReference type="Gene3D" id="1.20.1600.10">
    <property type="entry name" value="Outer membrane efflux proteins (OEP)"/>
    <property type="match status" value="1"/>
</dbReference>
<dbReference type="PANTHER" id="PTHR30026:SF5">
    <property type="entry name" value="ABC-TYPE EFFLUX SYSTEM SECRETIN COMPONENT"/>
    <property type="match status" value="1"/>
</dbReference>
<comment type="similarity">
    <text evidence="2">Belongs to the outer membrane factor (OMF) (TC 1.B.17) family.</text>
</comment>
<feature type="signal peptide" evidence="9">
    <location>
        <begin position="1"/>
        <end position="21"/>
    </location>
</feature>
<dbReference type="GO" id="GO:0015562">
    <property type="term" value="F:efflux transmembrane transporter activity"/>
    <property type="evidence" value="ECO:0007669"/>
    <property type="project" value="InterPro"/>
</dbReference>
<evidence type="ECO:0000256" key="6">
    <source>
        <dbReference type="ARBA" id="ARBA00023136"/>
    </source>
</evidence>
<evidence type="ECO:0000256" key="2">
    <source>
        <dbReference type="ARBA" id="ARBA00007613"/>
    </source>
</evidence>
<comment type="subcellular location">
    <subcellularLocation>
        <location evidence="1">Cell outer membrane</location>
    </subcellularLocation>
</comment>
<evidence type="ECO:0000256" key="1">
    <source>
        <dbReference type="ARBA" id="ARBA00004442"/>
    </source>
</evidence>
<gene>
    <name evidence="10" type="ORF">EQP59_09380</name>
</gene>
<dbReference type="OrthoDB" id="1674454at2"/>
<dbReference type="Pfam" id="PF02321">
    <property type="entry name" value="OEP"/>
    <property type="match status" value="2"/>
</dbReference>
<organism evidence="10 11">
    <name type="scientific">Ornithobacterium rhinotracheale</name>
    <dbReference type="NCBI Taxonomy" id="28251"/>
    <lineage>
        <taxon>Bacteria</taxon>
        <taxon>Pseudomonadati</taxon>
        <taxon>Bacteroidota</taxon>
        <taxon>Flavobacteriia</taxon>
        <taxon>Flavobacteriales</taxon>
        <taxon>Weeksellaceae</taxon>
        <taxon>Ornithobacterium</taxon>
    </lineage>
</organism>
<dbReference type="Proteomes" id="UP000287701">
    <property type="component" value="Chromosome"/>
</dbReference>
<sequence>MKKFKHILCTLSLALGLPALHAQSLSLSQALNLMETKNGKLQGYQSQAQAAQFGIDAAKGLYFPQLTMSGKIIHMNDDLSLNLNKYKYALTSFIPILKPEKLGDWRFPFQEADVMSLQADVKWPIFTGGKIKAANRAAKIKKELALAEVQTVKSQLISEVSTRYFQVQLAQEAVKVRKQAQEAAQKHFYDAEQLEKNGMIAPAEKMMAETAVADANRELHGAEKDVTLAQTALWGALNTEPSAQELSTPLFEVVLLNDLAYYQKQAQQNYPEIAKARLKKQLAEQDVALKKSKFMPDIALVGSKYLLTENLPITEPDWYVGVGMQIDIFTGMKNRKEYAQSKAVSQSVDLLTQQAERDIQTLVKKQFTEIQKQQEQLQSLKKSLSFAEELLRVREKAFHEGFAKSTDVVDANLYLASIKMQKLQALFAMDKALAEMLETCGLSHTLNQYIIQ</sequence>
<evidence type="ECO:0000256" key="3">
    <source>
        <dbReference type="ARBA" id="ARBA00022448"/>
    </source>
</evidence>
<dbReference type="EMBL" id="CP035107">
    <property type="protein sequence ID" value="QAR31535.1"/>
    <property type="molecule type" value="Genomic_DNA"/>
</dbReference>
<dbReference type="GO" id="GO:0009279">
    <property type="term" value="C:cell outer membrane"/>
    <property type="evidence" value="ECO:0007669"/>
    <property type="project" value="UniProtKB-SubCell"/>
</dbReference>
<evidence type="ECO:0000313" key="11">
    <source>
        <dbReference type="Proteomes" id="UP000287701"/>
    </source>
</evidence>
<dbReference type="InterPro" id="IPR051906">
    <property type="entry name" value="TolC-like"/>
</dbReference>
<dbReference type="RefSeq" id="WP_128501952.1">
    <property type="nucleotide sequence ID" value="NZ_CP035107.1"/>
</dbReference>
<feature type="coiled-coil region" evidence="8">
    <location>
        <begin position="363"/>
        <end position="390"/>
    </location>
</feature>
<feature type="coiled-coil region" evidence="8">
    <location>
        <begin position="177"/>
        <end position="225"/>
    </location>
</feature>
<keyword evidence="4" id="KW-1134">Transmembrane beta strand</keyword>
<dbReference type="AlphaFoldDB" id="A0A410JU23"/>
<keyword evidence="9" id="KW-0732">Signal</keyword>
<dbReference type="InterPro" id="IPR003423">
    <property type="entry name" value="OMP_efflux"/>
</dbReference>
<evidence type="ECO:0000256" key="5">
    <source>
        <dbReference type="ARBA" id="ARBA00022692"/>
    </source>
</evidence>
<keyword evidence="5" id="KW-0812">Transmembrane</keyword>
<dbReference type="GO" id="GO:0015288">
    <property type="term" value="F:porin activity"/>
    <property type="evidence" value="ECO:0007669"/>
    <property type="project" value="TreeGrafter"/>
</dbReference>